<dbReference type="Proteomes" id="UP000678393">
    <property type="component" value="Unassembled WGS sequence"/>
</dbReference>
<gene>
    <name evidence="2" type="ORF">CUNI_LOCUS8602</name>
</gene>
<keyword evidence="1" id="KW-0472">Membrane</keyword>
<sequence>RAMERNESIHQHLLFYHLFSFCRPSANLSRQSLATNIVSCFSLAYLSASSLILAALSFLVLSIFIDIQPSACCSSNHKPEGSETETTSLLRENHCNASHYEADNALMKAGFALSSFVLSTCLCCLMVCSMQFFFTSKILTAAEGKGR</sequence>
<keyword evidence="1" id="KW-0812">Transmembrane</keyword>
<comment type="caution">
    <text evidence="2">The sequence shown here is derived from an EMBL/GenBank/DDBJ whole genome shotgun (WGS) entry which is preliminary data.</text>
</comment>
<dbReference type="Pfam" id="PF15038">
    <property type="entry name" value="Jiraiya"/>
    <property type="match status" value="1"/>
</dbReference>
<dbReference type="OrthoDB" id="10056560at2759"/>
<feature type="transmembrane region" description="Helical" evidence="1">
    <location>
        <begin position="111"/>
        <end position="134"/>
    </location>
</feature>
<dbReference type="InterPro" id="IPR029201">
    <property type="entry name" value="Jiraiya"/>
</dbReference>
<keyword evidence="1" id="KW-1133">Transmembrane helix</keyword>
<protein>
    <submittedName>
        <fullName evidence="2">Uncharacterized protein</fullName>
    </submittedName>
</protein>
<organism evidence="2 3">
    <name type="scientific">Candidula unifasciata</name>
    <dbReference type="NCBI Taxonomy" id="100452"/>
    <lineage>
        <taxon>Eukaryota</taxon>
        <taxon>Metazoa</taxon>
        <taxon>Spiralia</taxon>
        <taxon>Lophotrochozoa</taxon>
        <taxon>Mollusca</taxon>
        <taxon>Gastropoda</taxon>
        <taxon>Heterobranchia</taxon>
        <taxon>Euthyneura</taxon>
        <taxon>Panpulmonata</taxon>
        <taxon>Eupulmonata</taxon>
        <taxon>Stylommatophora</taxon>
        <taxon>Helicina</taxon>
        <taxon>Helicoidea</taxon>
        <taxon>Geomitridae</taxon>
        <taxon>Candidula</taxon>
    </lineage>
</organism>
<reference evidence="2" key="1">
    <citation type="submission" date="2021-04" db="EMBL/GenBank/DDBJ databases">
        <authorList>
            <consortium name="Molecular Ecology Group"/>
        </authorList>
    </citation>
    <scope>NUCLEOTIDE SEQUENCE</scope>
</reference>
<name>A0A8S3Z165_9EUPU</name>
<evidence type="ECO:0000313" key="2">
    <source>
        <dbReference type="EMBL" id="CAG5123044.1"/>
    </source>
</evidence>
<proteinExistence type="predicted"/>
<feature type="transmembrane region" description="Helical" evidence="1">
    <location>
        <begin position="33"/>
        <end position="65"/>
    </location>
</feature>
<dbReference type="EMBL" id="CAJHNH020001431">
    <property type="protein sequence ID" value="CAG5123044.1"/>
    <property type="molecule type" value="Genomic_DNA"/>
</dbReference>
<evidence type="ECO:0000256" key="1">
    <source>
        <dbReference type="SAM" id="Phobius"/>
    </source>
</evidence>
<feature type="non-terminal residue" evidence="2">
    <location>
        <position position="147"/>
    </location>
</feature>
<dbReference type="AlphaFoldDB" id="A0A8S3Z165"/>
<accession>A0A8S3Z165</accession>
<keyword evidence="3" id="KW-1185">Reference proteome</keyword>
<evidence type="ECO:0000313" key="3">
    <source>
        <dbReference type="Proteomes" id="UP000678393"/>
    </source>
</evidence>